<feature type="compositionally biased region" description="Polar residues" evidence="1">
    <location>
        <begin position="506"/>
        <end position="521"/>
    </location>
</feature>
<feature type="domain" description="T6SS Phospholipase effector Tle1-like catalytic" evidence="2">
    <location>
        <begin position="13"/>
        <end position="362"/>
    </location>
</feature>
<organism evidence="3 4">
    <name type="scientific">Acrodontium crateriforme</name>
    <dbReference type="NCBI Taxonomy" id="150365"/>
    <lineage>
        <taxon>Eukaryota</taxon>
        <taxon>Fungi</taxon>
        <taxon>Dikarya</taxon>
        <taxon>Ascomycota</taxon>
        <taxon>Pezizomycotina</taxon>
        <taxon>Dothideomycetes</taxon>
        <taxon>Dothideomycetidae</taxon>
        <taxon>Mycosphaerellales</taxon>
        <taxon>Teratosphaeriaceae</taxon>
        <taxon>Acrodontium</taxon>
    </lineage>
</organism>
<sequence length="521" mass="58950">MPLIDDQAHEPNKLILCFDGTGNTFSGSNADTNVVKILNKLDRHHPKQFHYYQTGVGTYDINEKSVNKTWLGETRSSISQTIDQAIGTTFDSHVMAGYRFLMRYYSPGDKIYMFGFSRGAFTAKFLARMVHTVGLLCKGNEEMVPFAYRLYQRYLTGEIDDFNNGTAASDVTDVSGERAPLLNANAEEPEHADTYESAKNEIVAFSNTFCRKEFIKSNGKTVEVNVKVYFLGIWDCVNSVAVLEREAPMPVPVTGTADFYRHAVAIDERRVKFKPALIAQDTKSTFQTDEDVKEVWFPGCHGDVGGGWPASKTDNVIDEKKSTWWQRFRKLWTTVRPKGATKDVRKDAFQLSDVALSWMIREMELVGEKDPAAAVKWSDNARGYKAAFARDESQKQALKGIIHDSLTLGSGTSLFKVLLWKFMEYLPIITRWELNNNVWSRVRFPLNKGSYRDIPRDAVLHESVLFRLNNVMAYSPGNNHGGNLKPCLKHNGVVAQFDESLDSRNSENNTGHRTYVFSKTD</sequence>
<evidence type="ECO:0000259" key="2">
    <source>
        <dbReference type="Pfam" id="PF09994"/>
    </source>
</evidence>
<dbReference type="PANTHER" id="PTHR33840:SF2">
    <property type="entry name" value="TLE1 PHOSPHOLIPASE DOMAIN-CONTAINING PROTEIN"/>
    <property type="match status" value="1"/>
</dbReference>
<accession>A0AAQ3M8M8</accession>
<dbReference type="PANTHER" id="PTHR33840">
    <property type="match status" value="1"/>
</dbReference>
<protein>
    <recommendedName>
        <fullName evidence="2">T6SS Phospholipase effector Tle1-like catalytic domain-containing protein</fullName>
    </recommendedName>
</protein>
<evidence type="ECO:0000313" key="4">
    <source>
        <dbReference type="Proteomes" id="UP001303373"/>
    </source>
</evidence>
<dbReference type="EMBL" id="CP138590">
    <property type="protein sequence ID" value="WPH03724.1"/>
    <property type="molecule type" value="Genomic_DNA"/>
</dbReference>
<proteinExistence type="predicted"/>
<keyword evidence="4" id="KW-1185">Reference proteome</keyword>
<dbReference type="Pfam" id="PF09994">
    <property type="entry name" value="T6SS_Tle1-like_cat"/>
    <property type="match status" value="1"/>
</dbReference>
<feature type="region of interest" description="Disordered" evidence="1">
    <location>
        <begin position="500"/>
        <end position="521"/>
    </location>
</feature>
<gene>
    <name evidence="3" type="ORF">R9X50_00660700</name>
</gene>
<evidence type="ECO:0000313" key="3">
    <source>
        <dbReference type="EMBL" id="WPH03724.1"/>
    </source>
</evidence>
<dbReference type="Proteomes" id="UP001303373">
    <property type="component" value="Chromosome 11"/>
</dbReference>
<evidence type="ECO:0000256" key="1">
    <source>
        <dbReference type="SAM" id="MobiDB-lite"/>
    </source>
</evidence>
<dbReference type="InterPro" id="IPR018712">
    <property type="entry name" value="Tle1-like_cat"/>
</dbReference>
<reference evidence="3 4" key="1">
    <citation type="submission" date="2023-11" db="EMBL/GenBank/DDBJ databases">
        <title>An acidophilic fungus is an integral part of prey digestion in a carnivorous sundew plant.</title>
        <authorList>
            <person name="Tsai I.J."/>
        </authorList>
    </citation>
    <scope>NUCLEOTIDE SEQUENCE [LARGE SCALE GENOMIC DNA]</scope>
    <source>
        <strain evidence="3">169a</strain>
    </source>
</reference>
<dbReference type="AlphaFoldDB" id="A0AAQ3M8M8"/>
<name>A0AAQ3M8M8_9PEZI</name>